<gene>
    <name evidence="2" type="ORF">D0C37_14870</name>
</gene>
<dbReference type="EMBL" id="CP031742">
    <property type="protein sequence ID" value="AXQ58970.1"/>
    <property type="molecule type" value="Genomic_DNA"/>
</dbReference>
<evidence type="ECO:0000313" key="3">
    <source>
        <dbReference type="Proteomes" id="UP000259636"/>
    </source>
</evidence>
<organism evidence="2 3">
    <name type="scientific">Streptomyces koyangensis</name>
    <dbReference type="NCBI Taxonomy" id="188770"/>
    <lineage>
        <taxon>Bacteria</taxon>
        <taxon>Bacillati</taxon>
        <taxon>Actinomycetota</taxon>
        <taxon>Actinomycetes</taxon>
        <taxon>Kitasatosporales</taxon>
        <taxon>Streptomycetaceae</taxon>
        <taxon>Streptomyces</taxon>
        <taxon>Streptomyces aurantiacus group</taxon>
    </lineage>
</organism>
<reference evidence="2 3" key="1">
    <citation type="submission" date="2018-08" db="EMBL/GenBank/DDBJ databases">
        <authorList>
            <person name="Ferrada E.E."/>
            <person name="Latorre B.A."/>
        </authorList>
    </citation>
    <scope>NUCLEOTIDE SEQUENCE [LARGE SCALE GENOMIC DNA]</scope>
    <source>
        <strain evidence="2 3">VK-A60T</strain>
    </source>
</reference>
<protein>
    <submittedName>
        <fullName evidence="2">Uncharacterized protein</fullName>
    </submittedName>
</protein>
<dbReference type="KEGG" id="sky:D0C37_14870"/>
<feature type="region of interest" description="Disordered" evidence="1">
    <location>
        <begin position="145"/>
        <end position="181"/>
    </location>
</feature>
<dbReference type="Proteomes" id="UP000259636">
    <property type="component" value="Chromosome"/>
</dbReference>
<evidence type="ECO:0000313" key="2">
    <source>
        <dbReference type="EMBL" id="AXQ58970.1"/>
    </source>
</evidence>
<evidence type="ECO:0000256" key="1">
    <source>
        <dbReference type="SAM" id="MobiDB-lite"/>
    </source>
</evidence>
<proteinExistence type="predicted"/>
<accession>A0A385DM39</accession>
<name>A0A385DM39_9ACTN</name>
<sequence length="190" mass="20576">MATLAVVAGVTYWAVSGDDEPFTVSGYEAMCQKPREYAEAAPHAGSGPRPVYIDGFWPLPDTDAKELNAAERRTWSPKEPGKVQLIACVDHLGQGDFLRSCDYDSLLGSSGGEPFTLHLYKGKYEVTVYEARSGKPLGSTEIQGDAIFGTDDRPCPGTAVKPDNPRDNAKEGRPRPAQLREVLARYVNGG</sequence>
<dbReference type="AlphaFoldDB" id="A0A385DM39"/>
<feature type="compositionally biased region" description="Basic and acidic residues" evidence="1">
    <location>
        <begin position="163"/>
        <end position="174"/>
    </location>
</feature>